<dbReference type="Gene3D" id="3.40.50.720">
    <property type="entry name" value="NAD(P)-binding Rossmann-like Domain"/>
    <property type="match status" value="1"/>
</dbReference>
<accession>A0A1C3EQ43</accession>
<dbReference type="PRINTS" id="PR00081">
    <property type="entry name" value="GDHRDH"/>
</dbReference>
<dbReference type="InterPro" id="IPR020904">
    <property type="entry name" value="Sc_DH/Rdtase_CS"/>
</dbReference>
<dbReference type="Proteomes" id="UP000094936">
    <property type="component" value="Unassembled WGS sequence"/>
</dbReference>
<dbReference type="InterPro" id="IPR002347">
    <property type="entry name" value="SDR_fam"/>
</dbReference>
<dbReference type="Pfam" id="PF00106">
    <property type="entry name" value="adh_short"/>
    <property type="match status" value="1"/>
</dbReference>
<dbReference type="GO" id="GO:0016491">
    <property type="term" value="F:oxidoreductase activity"/>
    <property type="evidence" value="ECO:0007669"/>
    <property type="project" value="UniProtKB-KW"/>
</dbReference>
<dbReference type="RefSeq" id="WP_068899517.1">
    <property type="nucleotide sequence ID" value="NZ_JBHUIF010000003.1"/>
</dbReference>
<dbReference type="SMART" id="SM00822">
    <property type="entry name" value="PKS_KR"/>
    <property type="match status" value="1"/>
</dbReference>
<organism evidence="5 6">
    <name type="scientific">Veronia pacifica</name>
    <dbReference type="NCBI Taxonomy" id="1080227"/>
    <lineage>
        <taxon>Bacteria</taxon>
        <taxon>Pseudomonadati</taxon>
        <taxon>Pseudomonadota</taxon>
        <taxon>Gammaproteobacteria</taxon>
        <taxon>Vibrionales</taxon>
        <taxon>Vibrionaceae</taxon>
        <taxon>Veronia</taxon>
    </lineage>
</organism>
<reference evidence="5 6" key="1">
    <citation type="submission" date="2016-05" db="EMBL/GenBank/DDBJ databases">
        <title>Genomic Taxonomy of the Vibrionaceae.</title>
        <authorList>
            <person name="Gomez-Gil B."/>
            <person name="Enciso-Ibarra J."/>
        </authorList>
    </citation>
    <scope>NUCLEOTIDE SEQUENCE [LARGE SCALE GENOMIC DNA]</scope>
    <source>
        <strain evidence="5 6">CAIM 1920</strain>
    </source>
</reference>
<evidence type="ECO:0000313" key="5">
    <source>
        <dbReference type="EMBL" id="ODA35354.1"/>
    </source>
</evidence>
<comment type="similarity">
    <text evidence="1 3">Belongs to the short-chain dehydrogenases/reductases (SDR) family.</text>
</comment>
<dbReference type="STRING" id="1080227.A8L45_04100"/>
<dbReference type="PRINTS" id="PR00080">
    <property type="entry name" value="SDRFAMILY"/>
</dbReference>
<evidence type="ECO:0000256" key="1">
    <source>
        <dbReference type="ARBA" id="ARBA00006484"/>
    </source>
</evidence>
<evidence type="ECO:0000259" key="4">
    <source>
        <dbReference type="SMART" id="SM00822"/>
    </source>
</evidence>
<name>A0A1C3EQ43_9GAMM</name>
<dbReference type="PANTHER" id="PTHR44196">
    <property type="entry name" value="DEHYDROGENASE/REDUCTASE SDR FAMILY MEMBER 7B"/>
    <property type="match status" value="1"/>
</dbReference>
<dbReference type="InterPro" id="IPR057326">
    <property type="entry name" value="KR_dom"/>
</dbReference>
<comment type="caution">
    <text evidence="5">The sequence shown here is derived from an EMBL/GenBank/DDBJ whole genome shotgun (WGS) entry which is preliminary data.</text>
</comment>
<dbReference type="FunFam" id="3.40.50.720:FF:000084">
    <property type="entry name" value="Short-chain dehydrogenase reductase"/>
    <property type="match status" value="1"/>
</dbReference>
<dbReference type="SUPFAM" id="SSF51735">
    <property type="entry name" value="NAD(P)-binding Rossmann-fold domains"/>
    <property type="match status" value="1"/>
</dbReference>
<feature type="domain" description="Ketoreductase" evidence="4">
    <location>
        <begin position="7"/>
        <end position="197"/>
    </location>
</feature>
<dbReference type="AlphaFoldDB" id="A0A1C3EQ43"/>
<evidence type="ECO:0000256" key="2">
    <source>
        <dbReference type="ARBA" id="ARBA00023002"/>
    </source>
</evidence>
<dbReference type="CDD" id="cd05233">
    <property type="entry name" value="SDR_c"/>
    <property type="match status" value="1"/>
</dbReference>
<proteinExistence type="inferred from homology"/>
<dbReference type="GO" id="GO:0016020">
    <property type="term" value="C:membrane"/>
    <property type="evidence" value="ECO:0007669"/>
    <property type="project" value="TreeGrafter"/>
</dbReference>
<dbReference type="PANTHER" id="PTHR44196:SF1">
    <property type="entry name" value="DEHYDROGENASE_REDUCTASE SDR FAMILY MEMBER 7B"/>
    <property type="match status" value="1"/>
</dbReference>
<keyword evidence="2" id="KW-0560">Oxidoreductase</keyword>
<evidence type="ECO:0000256" key="3">
    <source>
        <dbReference type="RuleBase" id="RU000363"/>
    </source>
</evidence>
<dbReference type="EMBL" id="LYBM01000004">
    <property type="protein sequence ID" value="ODA35354.1"/>
    <property type="molecule type" value="Genomic_DNA"/>
</dbReference>
<dbReference type="InterPro" id="IPR036291">
    <property type="entry name" value="NAD(P)-bd_dom_sf"/>
</dbReference>
<evidence type="ECO:0000313" key="6">
    <source>
        <dbReference type="Proteomes" id="UP000094936"/>
    </source>
</evidence>
<protein>
    <recommendedName>
        <fullName evidence="4">Ketoreductase domain-containing protein</fullName>
    </recommendedName>
</protein>
<gene>
    <name evidence="5" type="ORF">A8L45_04100</name>
</gene>
<keyword evidence="6" id="KW-1185">Reference proteome</keyword>
<dbReference type="PROSITE" id="PS00061">
    <property type="entry name" value="ADH_SHORT"/>
    <property type="match status" value="1"/>
</dbReference>
<sequence length="278" mass="30369">MKNIKDKHVLVTGAGSGIGRATAIAFAQEGAKLWLVDINELGNKETADTIRESGGEVSVHYCDVTDAEAMNELANTIHQQIDHIDILVNNAGIGAAGRFIDTQLESWQKVLSVNVMGVVHGCHAFLPRMVEAAKRNRKQAGHVINLSSLAGYFAPPDLSIYSTSKFAVFGFSESLRADMAKYGIGVSTICPGIVYTPIVENALAEGEMAEKPESLDKMVAFYKKRNFLPHRVAEQIVKAVKRNKGVCPVTLESHFMYFMKRLIPGIVGRVSRIDNPIV</sequence>